<evidence type="ECO:0000256" key="3">
    <source>
        <dbReference type="ARBA" id="ARBA00004496"/>
    </source>
</evidence>
<dbReference type="GO" id="GO:0016020">
    <property type="term" value="C:membrane"/>
    <property type="evidence" value="ECO:0007669"/>
    <property type="project" value="UniProtKB-SubCell"/>
</dbReference>
<evidence type="ECO:0000313" key="12">
    <source>
        <dbReference type="EMBL" id="OAD75053.1"/>
    </source>
</evidence>
<evidence type="ECO:0000256" key="8">
    <source>
        <dbReference type="ARBA" id="ARBA00041780"/>
    </source>
</evidence>
<keyword evidence="13" id="KW-1185">Reference proteome</keyword>
<evidence type="ECO:0000256" key="4">
    <source>
        <dbReference type="ARBA" id="ARBA00022490"/>
    </source>
</evidence>
<evidence type="ECO:0000256" key="5">
    <source>
        <dbReference type="ARBA" id="ARBA00023136"/>
    </source>
</evidence>
<organism evidence="12 13">
    <name type="scientific">Phycomyces blakesleeanus (strain ATCC 8743b / DSM 1359 / FGSC 10004 / NBRC 33097 / NRRL 1555)</name>
    <dbReference type="NCBI Taxonomy" id="763407"/>
    <lineage>
        <taxon>Eukaryota</taxon>
        <taxon>Fungi</taxon>
        <taxon>Fungi incertae sedis</taxon>
        <taxon>Mucoromycota</taxon>
        <taxon>Mucoromycotina</taxon>
        <taxon>Mucoromycetes</taxon>
        <taxon>Mucorales</taxon>
        <taxon>Phycomycetaceae</taxon>
        <taxon>Phycomyces</taxon>
    </lineage>
</organism>
<dbReference type="PANTHER" id="PTHR23354">
    <property type="entry name" value="NUCLEOLAR PROTEIN 7/ESTROGEN RECEPTOR COACTIVATOR-RELATED"/>
    <property type="match status" value="1"/>
</dbReference>
<dbReference type="InParanoid" id="A0A162UGM2"/>
<feature type="region of interest" description="Disordered" evidence="10">
    <location>
        <begin position="507"/>
        <end position="528"/>
    </location>
</feature>
<dbReference type="VEuPathDB" id="FungiDB:PHYBLDRAFT_181037"/>
<name>A0A162UGM2_PHYB8</name>
<reference evidence="13" key="1">
    <citation type="submission" date="2015-06" db="EMBL/GenBank/DDBJ databases">
        <title>Expansion of signal transduction pathways in fungi by whole-genome duplication.</title>
        <authorList>
            <consortium name="DOE Joint Genome Institute"/>
            <person name="Corrochano L.M."/>
            <person name="Kuo A."/>
            <person name="Marcet-Houben M."/>
            <person name="Polaino S."/>
            <person name="Salamov A."/>
            <person name="Villalobos J.M."/>
            <person name="Alvarez M.I."/>
            <person name="Avalos J."/>
            <person name="Benito E.P."/>
            <person name="Benoit I."/>
            <person name="Burger G."/>
            <person name="Camino L.P."/>
            <person name="Canovas D."/>
            <person name="Cerda-Olmedo E."/>
            <person name="Cheng J.-F."/>
            <person name="Dominguez A."/>
            <person name="Elias M."/>
            <person name="Eslava A.P."/>
            <person name="Glaser F."/>
            <person name="Grimwood J."/>
            <person name="Gutierrez G."/>
            <person name="Heitman J."/>
            <person name="Henrissat B."/>
            <person name="Iturriaga E.A."/>
            <person name="Lang B.F."/>
            <person name="Lavin J.L."/>
            <person name="Lee S."/>
            <person name="Li W."/>
            <person name="Lindquist E."/>
            <person name="Lopez-Garcia S."/>
            <person name="Luque E.M."/>
            <person name="Marcos A.T."/>
            <person name="Martin J."/>
            <person name="McCluskey K."/>
            <person name="Medina H.R."/>
            <person name="Miralles-Duran A."/>
            <person name="Miyazaki A."/>
            <person name="Munoz-Torres E."/>
            <person name="Oguiza J.A."/>
            <person name="Ohm R."/>
            <person name="Olmedo M."/>
            <person name="Orejas M."/>
            <person name="Ortiz-Castellanos L."/>
            <person name="Pisabarro A.G."/>
            <person name="Rodriguez-Romero J."/>
            <person name="Ruiz-Herrera J."/>
            <person name="Ruiz-Vazquez R."/>
            <person name="Sanz C."/>
            <person name="Schackwitz W."/>
            <person name="Schmutz J."/>
            <person name="Shahriari M."/>
            <person name="Shelest E."/>
            <person name="Silva-Franco F."/>
            <person name="Soanes D."/>
            <person name="Syed K."/>
            <person name="Tagua V.G."/>
            <person name="Talbot N.J."/>
            <person name="Thon M."/>
            <person name="De vries R.P."/>
            <person name="Wiebenga A."/>
            <person name="Yadav J.S."/>
            <person name="Braun E.L."/>
            <person name="Baker S."/>
            <person name="Garre V."/>
            <person name="Horwitz B."/>
            <person name="Torres-Martinez S."/>
            <person name="Idnurm A."/>
            <person name="Herrera-Estrella A."/>
            <person name="Gabaldon T."/>
            <person name="Grigoriev I.V."/>
        </authorList>
    </citation>
    <scope>NUCLEOTIDE SEQUENCE [LARGE SCALE GENOMIC DNA]</scope>
    <source>
        <strain evidence="13">NRRL 1555(-)</strain>
    </source>
</reference>
<dbReference type="EMBL" id="KV440978">
    <property type="protein sequence ID" value="OAD75053.1"/>
    <property type="molecule type" value="Genomic_DNA"/>
</dbReference>
<evidence type="ECO:0000256" key="10">
    <source>
        <dbReference type="SAM" id="MobiDB-lite"/>
    </source>
</evidence>
<dbReference type="GO" id="GO:0005634">
    <property type="term" value="C:nucleus"/>
    <property type="evidence" value="ECO:0007669"/>
    <property type="project" value="TreeGrafter"/>
</dbReference>
<dbReference type="Proteomes" id="UP000077315">
    <property type="component" value="Unassembled WGS sequence"/>
</dbReference>
<sequence length="528" mass="59908">MGNQQSNHQNEKSESTLLKAWSTQDQTCLKDTFDRIQNKDSSITTEEFIKAVNASLLPCIDRNIATSISEYIGILDGMKNKKITWKDFLEAANKLLGTDDQTSLDALYTIFEGSHNSLETFVHHTINSGIPIWFEGTGVIKANDSIWQSLDDDQQVAAQQLTQYVLYASYLEKERKRQQQQEDMFDFDTTDKSDTTKKADKETNTWIDKVKSSPSQVSKAEFINWAQSTPTWTLLLELIFEEFFMGSKKDDNSVTSHQRRTKHKLAPLIQRPLTKLVGKKKFSRLLTPYDYFLLSQYLPSNALSWSDYEKTENRAIEDLSHRLIFSSQRDGTSWQVFVNRIVSQGATIVVFKAKDGSLFGGYADAAWEQTTDWTGLANNFLFRLRSASNDDTAMGVWEGHNGVNDHFQYLCWGTKSLPNGIGMGGQFDYAGLWLNSDFLNGHTRGGPLCTTYMSPPLASKDTFLLEEAEVWLVRPLPQEDEEAKGSALDRAEDMEFLEMAGKKLYSKDLGKPENAADEEEEEDDDDDV</sequence>
<keyword evidence="4" id="KW-0963">Cytoplasm</keyword>
<dbReference type="AlphaFoldDB" id="A0A162UGM2"/>
<feature type="domain" description="TLDc" evidence="11">
    <location>
        <begin position="284"/>
        <end position="474"/>
    </location>
</feature>
<keyword evidence="6" id="KW-0458">Lysosome</keyword>
<protein>
    <recommendedName>
        <fullName evidence="7">MTOR-associated protein MEAK7</fullName>
    </recommendedName>
    <alternativeName>
        <fullName evidence="9">TBC/LysM-associated domain-containing protein 1</fullName>
    </alternativeName>
    <alternativeName>
        <fullName evidence="8">TLD domain-containing protein 1</fullName>
    </alternativeName>
</protein>
<dbReference type="Pfam" id="PF07534">
    <property type="entry name" value="TLD"/>
    <property type="match status" value="1"/>
</dbReference>
<evidence type="ECO:0000256" key="9">
    <source>
        <dbReference type="ARBA" id="ARBA00042134"/>
    </source>
</evidence>
<proteinExistence type="predicted"/>
<dbReference type="SUPFAM" id="SSF47473">
    <property type="entry name" value="EF-hand"/>
    <property type="match status" value="1"/>
</dbReference>
<dbReference type="GO" id="GO:0005737">
    <property type="term" value="C:cytoplasm"/>
    <property type="evidence" value="ECO:0007669"/>
    <property type="project" value="UniProtKB-SubCell"/>
</dbReference>
<feature type="compositionally biased region" description="Acidic residues" evidence="10">
    <location>
        <begin position="515"/>
        <end position="528"/>
    </location>
</feature>
<evidence type="ECO:0000256" key="7">
    <source>
        <dbReference type="ARBA" id="ARBA00039594"/>
    </source>
</evidence>
<dbReference type="SMART" id="SM00584">
    <property type="entry name" value="TLDc"/>
    <property type="match status" value="1"/>
</dbReference>
<evidence type="ECO:0000313" key="13">
    <source>
        <dbReference type="Proteomes" id="UP000077315"/>
    </source>
</evidence>
<dbReference type="GO" id="GO:0006979">
    <property type="term" value="P:response to oxidative stress"/>
    <property type="evidence" value="ECO:0007669"/>
    <property type="project" value="TreeGrafter"/>
</dbReference>
<dbReference type="STRING" id="763407.A0A162UGM2"/>
<evidence type="ECO:0000256" key="2">
    <source>
        <dbReference type="ARBA" id="ARBA00004371"/>
    </source>
</evidence>
<dbReference type="OrthoDB" id="26679at2759"/>
<evidence type="ECO:0000256" key="6">
    <source>
        <dbReference type="ARBA" id="ARBA00023228"/>
    </source>
</evidence>
<dbReference type="InterPro" id="IPR011992">
    <property type="entry name" value="EF-hand-dom_pair"/>
</dbReference>
<dbReference type="GeneID" id="28999311"/>
<evidence type="ECO:0000256" key="1">
    <source>
        <dbReference type="ARBA" id="ARBA00004370"/>
    </source>
</evidence>
<dbReference type="PROSITE" id="PS51886">
    <property type="entry name" value="TLDC"/>
    <property type="match status" value="1"/>
</dbReference>
<evidence type="ECO:0000259" key="11">
    <source>
        <dbReference type="PROSITE" id="PS51886"/>
    </source>
</evidence>
<dbReference type="RefSeq" id="XP_018293093.1">
    <property type="nucleotide sequence ID" value="XM_018438405.1"/>
</dbReference>
<dbReference type="InterPro" id="IPR006571">
    <property type="entry name" value="TLDc_dom"/>
</dbReference>
<dbReference type="PANTHER" id="PTHR23354:SF131">
    <property type="entry name" value="MTOR-ASSOCIATED PROTEIN MEAK7"/>
    <property type="match status" value="1"/>
</dbReference>
<keyword evidence="5" id="KW-0472">Membrane</keyword>
<comment type="subcellular location">
    <subcellularLocation>
        <location evidence="3">Cytoplasm</location>
    </subcellularLocation>
    <subcellularLocation>
        <location evidence="2">Lysosome</location>
    </subcellularLocation>
    <subcellularLocation>
        <location evidence="1">Membrane</location>
    </subcellularLocation>
</comment>
<gene>
    <name evidence="12" type="ORF">PHYBLDRAFT_181037</name>
</gene>
<accession>A0A162UGM2</accession>